<proteinExistence type="predicted"/>
<evidence type="ECO:0000313" key="3">
    <source>
        <dbReference type="Proteomes" id="UP000800235"/>
    </source>
</evidence>
<organism evidence="2 3">
    <name type="scientific">Tothia fuscella</name>
    <dbReference type="NCBI Taxonomy" id="1048955"/>
    <lineage>
        <taxon>Eukaryota</taxon>
        <taxon>Fungi</taxon>
        <taxon>Dikarya</taxon>
        <taxon>Ascomycota</taxon>
        <taxon>Pezizomycotina</taxon>
        <taxon>Dothideomycetes</taxon>
        <taxon>Pleosporomycetidae</taxon>
        <taxon>Venturiales</taxon>
        <taxon>Cylindrosympodiaceae</taxon>
        <taxon>Tothia</taxon>
    </lineage>
</organism>
<keyword evidence="3" id="KW-1185">Reference proteome</keyword>
<accession>A0A9P4NZ50</accession>
<gene>
    <name evidence="2" type="ORF">EJ08DRAFT_583405</name>
</gene>
<dbReference type="Pfam" id="PF04681">
    <property type="entry name" value="Bys1"/>
    <property type="match status" value="1"/>
</dbReference>
<reference evidence="2" key="1">
    <citation type="journal article" date="2020" name="Stud. Mycol.">
        <title>101 Dothideomycetes genomes: a test case for predicting lifestyles and emergence of pathogens.</title>
        <authorList>
            <person name="Haridas S."/>
            <person name="Albert R."/>
            <person name="Binder M."/>
            <person name="Bloem J."/>
            <person name="Labutti K."/>
            <person name="Salamov A."/>
            <person name="Andreopoulos B."/>
            <person name="Baker S."/>
            <person name="Barry K."/>
            <person name="Bills G."/>
            <person name="Bluhm B."/>
            <person name="Cannon C."/>
            <person name="Castanera R."/>
            <person name="Culley D."/>
            <person name="Daum C."/>
            <person name="Ezra D."/>
            <person name="Gonzalez J."/>
            <person name="Henrissat B."/>
            <person name="Kuo A."/>
            <person name="Liang C."/>
            <person name="Lipzen A."/>
            <person name="Lutzoni F."/>
            <person name="Magnuson J."/>
            <person name="Mondo S."/>
            <person name="Nolan M."/>
            <person name="Ohm R."/>
            <person name="Pangilinan J."/>
            <person name="Park H.-J."/>
            <person name="Ramirez L."/>
            <person name="Alfaro M."/>
            <person name="Sun H."/>
            <person name="Tritt A."/>
            <person name="Yoshinaga Y."/>
            <person name="Zwiers L.-H."/>
            <person name="Turgeon B."/>
            <person name="Goodwin S."/>
            <person name="Spatafora J."/>
            <person name="Crous P."/>
            <person name="Grigoriev I."/>
        </authorList>
    </citation>
    <scope>NUCLEOTIDE SEQUENCE</scope>
    <source>
        <strain evidence="2">CBS 130266</strain>
    </source>
</reference>
<evidence type="ECO:0000313" key="2">
    <source>
        <dbReference type="EMBL" id="KAF2433751.1"/>
    </source>
</evidence>
<protein>
    <recommendedName>
        <fullName evidence="4">Blastomyces yeast-phase-specific protein</fullName>
    </recommendedName>
</protein>
<dbReference type="InterPro" id="IPR006771">
    <property type="entry name" value="CetA-like"/>
</dbReference>
<feature type="chain" id="PRO_5040252528" description="Blastomyces yeast-phase-specific protein" evidence="1">
    <location>
        <begin position="26"/>
        <end position="149"/>
    </location>
</feature>
<evidence type="ECO:0008006" key="4">
    <source>
        <dbReference type="Google" id="ProtNLM"/>
    </source>
</evidence>
<evidence type="ECO:0000256" key="1">
    <source>
        <dbReference type="SAM" id="SignalP"/>
    </source>
</evidence>
<dbReference type="PANTHER" id="PTHR36195:SF4">
    <property type="entry name" value="DOMAIN PROTEIN, PUTATIVE (AFU_ORTHOLOGUE AFUA_5G01990)-RELATED"/>
    <property type="match status" value="1"/>
</dbReference>
<dbReference type="Proteomes" id="UP000800235">
    <property type="component" value="Unassembled WGS sequence"/>
</dbReference>
<sequence length="149" mass="15977">MQFQLPKSVLTSILLISSLPILTVATGRAAVRNYCKYNVYLASVPSSTPREYNIASGGQWSEEFRNGPNGVGIALKVYKVQGGLQIGQVPAQNFGYTLDGGRVWYDLSSVWGEPFAGETVTIESSEASCPSVSWDNGVGPGKPDVKVCK</sequence>
<dbReference type="AlphaFoldDB" id="A0A9P4NZ50"/>
<comment type="caution">
    <text evidence="2">The sequence shown here is derived from an EMBL/GenBank/DDBJ whole genome shotgun (WGS) entry which is preliminary data.</text>
</comment>
<keyword evidence="1" id="KW-0732">Signal</keyword>
<dbReference type="PANTHER" id="PTHR36195">
    <property type="entry name" value="DOMAIN PROTEIN, PUTATIVE (AFU_ORTHOLOGUE AFUA_5G01990)-RELATED-RELATED"/>
    <property type="match status" value="1"/>
</dbReference>
<dbReference type="OrthoDB" id="3682664at2759"/>
<name>A0A9P4NZ50_9PEZI</name>
<dbReference type="EMBL" id="MU007019">
    <property type="protein sequence ID" value="KAF2433751.1"/>
    <property type="molecule type" value="Genomic_DNA"/>
</dbReference>
<feature type="signal peptide" evidence="1">
    <location>
        <begin position="1"/>
        <end position="25"/>
    </location>
</feature>